<gene>
    <name evidence="5" type="ORF">LCGC14_0533520</name>
</gene>
<reference evidence="5" key="1">
    <citation type="journal article" date="2015" name="Nature">
        <title>Complex archaea that bridge the gap between prokaryotes and eukaryotes.</title>
        <authorList>
            <person name="Spang A."/>
            <person name="Saw J.H."/>
            <person name="Jorgensen S.L."/>
            <person name="Zaremba-Niedzwiedzka K."/>
            <person name="Martijn J."/>
            <person name="Lind A.E."/>
            <person name="van Eijk R."/>
            <person name="Schleper C."/>
            <person name="Guy L."/>
            <person name="Ettema T.J."/>
        </authorList>
    </citation>
    <scope>NUCLEOTIDE SEQUENCE</scope>
</reference>
<feature type="domain" description="Translation elongation factor EFTs/EF1B dimerisation" evidence="4">
    <location>
        <begin position="59"/>
        <end position="166"/>
    </location>
</feature>
<evidence type="ECO:0000313" key="5">
    <source>
        <dbReference type="EMBL" id="KKN60302.1"/>
    </source>
</evidence>
<name>A0A0F9SDD7_9ZZZZ</name>
<keyword evidence="2" id="KW-0251">Elongation factor</keyword>
<dbReference type="CDD" id="cd14275">
    <property type="entry name" value="UBA_EF-Ts"/>
    <property type="match status" value="1"/>
</dbReference>
<evidence type="ECO:0000256" key="2">
    <source>
        <dbReference type="ARBA" id="ARBA00022768"/>
    </source>
</evidence>
<organism evidence="5">
    <name type="scientific">marine sediment metagenome</name>
    <dbReference type="NCBI Taxonomy" id="412755"/>
    <lineage>
        <taxon>unclassified sequences</taxon>
        <taxon>metagenomes</taxon>
        <taxon>ecological metagenomes</taxon>
    </lineage>
</organism>
<dbReference type="InterPro" id="IPR009060">
    <property type="entry name" value="UBA-like_sf"/>
</dbReference>
<proteinExistence type="inferred from homology"/>
<keyword evidence="3" id="KW-0648">Protein biosynthesis</keyword>
<dbReference type="Gene3D" id="1.10.286.20">
    <property type="match status" value="1"/>
</dbReference>
<comment type="caution">
    <text evidence="5">The sequence shown here is derived from an EMBL/GenBank/DDBJ whole genome shotgun (WGS) entry which is preliminary data.</text>
</comment>
<sequence>MRGAALMTNIEKIKEVRERSGVGLGKCKKALETTGGNVEEALVELQKQGLLKAAGDRRETKEGYIHPYIHSDGRLFAMVEVNCQTDFTARNDELRKFAEYCALQVASMAPKYLSSGDVPKDVLDSQREIFKAQVPDKVPEDKVEHVINGKMKKWFSEVCLMDQKLVPGLAQGGLTIEQLRANLVMKVGENVVVRRFTRWKVGE</sequence>
<dbReference type="InterPro" id="IPR036402">
    <property type="entry name" value="EF-Ts_dimer_sf"/>
</dbReference>
<dbReference type="Gene3D" id="3.30.479.20">
    <property type="entry name" value="Elongation factor Ts, dimerisation domain"/>
    <property type="match status" value="1"/>
</dbReference>
<dbReference type="SUPFAM" id="SSF46934">
    <property type="entry name" value="UBA-like"/>
    <property type="match status" value="1"/>
</dbReference>
<dbReference type="GO" id="GO:0003746">
    <property type="term" value="F:translation elongation factor activity"/>
    <property type="evidence" value="ECO:0007669"/>
    <property type="project" value="UniProtKB-KW"/>
</dbReference>
<dbReference type="EMBL" id="LAZR01000700">
    <property type="protein sequence ID" value="KKN60302.1"/>
    <property type="molecule type" value="Genomic_DNA"/>
</dbReference>
<dbReference type="PANTHER" id="PTHR11741">
    <property type="entry name" value="ELONGATION FACTOR TS"/>
    <property type="match status" value="1"/>
</dbReference>
<dbReference type="Pfam" id="PF00889">
    <property type="entry name" value="EF_TS"/>
    <property type="match status" value="1"/>
</dbReference>
<evidence type="ECO:0000256" key="1">
    <source>
        <dbReference type="ARBA" id="ARBA00005532"/>
    </source>
</evidence>
<dbReference type="PANTHER" id="PTHR11741:SF0">
    <property type="entry name" value="ELONGATION FACTOR TS, MITOCHONDRIAL"/>
    <property type="match status" value="1"/>
</dbReference>
<evidence type="ECO:0000256" key="3">
    <source>
        <dbReference type="ARBA" id="ARBA00022917"/>
    </source>
</evidence>
<accession>A0A0F9SDD7</accession>
<dbReference type="SUPFAM" id="SSF54713">
    <property type="entry name" value="Elongation factor Ts (EF-Ts), dimerisation domain"/>
    <property type="match status" value="1"/>
</dbReference>
<protein>
    <recommendedName>
        <fullName evidence="4">Translation elongation factor EFTs/EF1B dimerisation domain-containing protein</fullName>
    </recommendedName>
</protein>
<dbReference type="AlphaFoldDB" id="A0A0F9SDD7"/>
<dbReference type="InterPro" id="IPR001816">
    <property type="entry name" value="Transl_elong_EFTs/EF1B"/>
</dbReference>
<dbReference type="InterPro" id="IPR014039">
    <property type="entry name" value="Transl_elong_EFTs/EF1B_dimer"/>
</dbReference>
<dbReference type="Gene3D" id="1.10.8.10">
    <property type="entry name" value="DNA helicase RuvA subunit, C-terminal domain"/>
    <property type="match status" value="1"/>
</dbReference>
<comment type="similarity">
    <text evidence="1">Belongs to the EF-Ts family.</text>
</comment>
<evidence type="ECO:0000259" key="4">
    <source>
        <dbReference type="Pfam" id="PF00889"/>
    </source>
</evidence>
<dbReference type="HAMAP" id="MF_00050">
    <property type="entry name" value="EF_Ts"/>
    <property type="match status" value="1"/>
</dbReference>